<dbReference type="InterPro" id="IPR044213">
    <property type="entry name" value="At2g44920-like"/>
</dbReference>
<evidence type="ECO:0000313" key="1">
    <source>
        <dbReference type="EMBL" id="PZD93134.1"/>
    </source>
</evidence>
<dbReference type="Gene3D" id="2.160.20.80">
    <property type="entry name" value="E3 ubiquitin-protein ligase SopA"/>
    <property type="match status" value="1"/>
</dbReference>
<organism evidence="1 2">
    <name type="scientific">Paenibacillus sambharensis</name>
    <dbReference type="NCBI Taxonomy" id="1803190"/>
    <lineage>
        <taxon>Bacteria</taxon>
        <taxon>Bacillati</taxon>
        <taxon>Bacillota</taxon>
        <taxon>Bacilli</taxon>
        <taxon>Bacillales</taxon>
        <taxon>Paenibacillaceae</taxon>
        <taxon>Paenibacillus</taxon>
    </lineage>
</organism>
<dbReference type="SUPFAM" id="SSF141571">
    <property type="entry name" value="Pentapeptide repeat-like"/>
    <property type="match status" value="1"/>
</dbReference>
<evidence type="ECO:0008006" key="3">
    <source>
        <dbReference type="Google" id="ProtNLM"/>
    </source>
</evidence>
<accession>A0A2W1LFD4</accession>
<dbReference type="AlphaFoldDB" id="A0A2W1LFD4"/>
<reference evidence="1 2" key="1">
    <citation type="submission" date="2018-06" db="EMBL/GenBank/DDBJ databases">
        <title>Paenibacillus imtechensis sp. nov.</title>
        <authorList>
            <person name="Pinnaka A.K."/>
            <person name="Singh H."/>
            <person name="Kaur M."/>
        </authorList>
    </citation>
    <scope>NUCLEOTIDE SEQUENCE [LARGE SCALE GENOMIC DNA]</scope>
    <source>
        <strain evidence="1 2">SMB1</strain>
    </source>
</reference>
<dbReference type="InterPro" id="IPR001646">
    <property type="entry name" value="5peptide_repeat"/>
</dbReference>
<dbReference type="Pfam" id="PF00805">
    <property type="entry name" value="Pentapeptide"/>
    <property type="match status" value="1"/>
</dbReference>
<proteinExistence type="predicted"/>
<protein>
    <recommendedName>
        <fullName evidence="3">Pentapeptide repeat-containing protein</fullName>
    </recommendedName>
</protein>
<sequence length="131" mass="14938">MEEVRLIQDQEITFNRFISYLSNGIKHFRNVEVLTDGKLRNQDLSGITFEACYLALDFTGSKFIGSRFFDCNLKTCIFEEADMKDAQFINCALCSVNFKNALVEGIVFEGNSFHATQLSIKDLDRMIKDGV</sequence>
<comment type="caution">
    <text evidence="1">The sequence shown here is derived from an EMBL/GenBank/DDBJ whole genome shotgun (WGS) entry which is preliminary data.</text>
</comment>
<dbReference type="Proteomes" id="UP000249522">
    <property type="component" value="Unassembled WGS sequence"/>
</dbReference>
<dbReference type="PANTHER" id="PTHR47200">
    <property type="entry name" value="THYLAKOID LUMENAL 15 KDA PROTEIN 1, CHLOROPLASTIC"/>
    <property type="match status" value="1"/>
</dbReference>
<name>A0A2W1LFD4_9BACL</name>
<gene>
    <name evidence="1" type="ORF">DNH61_24700</name>
</gene>
<dbReference type="RefSeq" id="WP_111149638.1">
    <property type="nucleotide sequence ID" value="NZ_QKRB01000059.1"/>
</dbReference>
<dbReference type="OrthoDB" id="2616683at2"/>
<dbReference type="PANTHER" id="PTHR47200:SF2">
    <property type="entry name" value="THYLAKOID LUMENAL 15 KDA PROTEIN 1, CHLOROPLASTIC"/>
    <property type="match status" value="1"/>
</dbReference>
<keyword evidence="2" id="KW-1185">Reference proteome</keyword>
<evidence type="ECO:0000313" key="2">
    <source>
        <dbReference type="Proteomes" id="UP000249522"/>
    </source>
</evidence>
<dbReference type="EMBL" id="QKRB01000059">
    <property type="protein sequence ID" value="PZD93134.1"/>
    <property type="molecule type" value="Genomic_DNA"/>
</dbReference>